<sequence>MTKIRRCDAKSLSCNNLTARHYLTNNTFHTQHRKDNCEEGNHTTKRTSKCNMLTKQNGNNSMATNLEPPK</sequence>
<evidence type="ECO:0000256" key="1">
    <source>
        <dbReference type="SAM" id="MobiDB-lite"/>
    </source>
</evidence>
<feature type="compositionally biased region" description="Basic and acidic residues" evidence="1">
    <location>
        <begin position="33"/>
        <end position="42"/>
    </location>
</feature>
<evidence type="ECO:0000313" key="3">
    <source>
        <dbReference type="Proteomes" id="UP000029223"/>
    </source>
</evidence>
<feature type="region of interest" description="Disordered" evidence="1">
    <location>
        <begin position="33"/>
        <end position="70"/>
    </location>
</feature>
<accession>A0ABQ0JFF1</accession>
<reference evidence="3" key="1">
    <citation type="submission" date="2014-09" db="EMBL/GenBank/DDBJ databases">
        <title>Vibrio variabilis JCM 19239. (C206) whole genome shotgun sequence.</title>
        <authorList>
            <person name="Sawabe T."/>
            <person name="Meirelles P."/>
            <person name="Nakanishi M."/>
            <person name="Sayaka M."/>
            <person name="Hattori M."/>
            <person name="Ohkuma M."/>
        </authorList>
    </citation>
    <scope>NUCLEOTIDE SEQUENCE [LARGE SCALE GENOMIC DNA]</scope>
    <source>
        <strain evidence="3">JCM 19239</strain>
    </source>
</reference>
<comment type="caution">
    <text evidence="2">The sequence shown here is derived from an EMBL/GenBank/DDBJ whole genome shotgun (WGS) entry which is preliminary data.</text>
</comment>
<evidence type="ECO:0000313" key="2">
    <source>
        <dbReference type="EMBL" id="GAL27474.1"/>
    </source>
</evidence>
<organism evidence="2 3">
    <name type="scientific">Vibrio variabilis</name>
    <dbReference type="NCBI Taxonomy" id="990271"/>
    <lineage>
        <taxon>Bacteria</taxon>
        <taxon>Pseudomonadati</taxon>
        <taxon>Pseudomonadota</taxon>
        <taxon>Gammaproteobacteria</taxon>
        <taxon>Vibrionales</taxon>
        <taxon>Vibrionaceae</taxon>
        <taxon>Vibrio</taxon>
    </lineage>
</organism>
<proteinExistence type="predicted"/>
<protein>
    <submittedName>
        <fullName evidence="2">Uncharacterized protein</fullName>
    </submittedName>
</protein>
<dbReference type="Proteomes" id="UP000029223">
    <property type="component" value="Unassembled WGS sequence"/>
</dbReference>
<dbReference type="EMBL" id="BBMS01000030">
    <property type="protein sequence ID" value="GAL27474.1"/>
    <property type="molecule type" value="Genomic_DNA"/>
</dbReference>
<feature type="compositionally biased region" description="Polar residues" evidence="1">
    <location>
        <begin position="49"/>
        <end position="64"/>
    </location>
</feature>
<gene>
    <name evidence="2" type="ORF">JCM19239_2436</name>
</gene>
<keyword evidence="3" id="KW-1185">Reference proteome</keyword>
<name>A0ABQ0JFF1_9VIBR</name>